<reference evidence="3 4" key="1">
    <citation type="submission" date="2019-09" db="EMBL/GenBank/DDBJ databases">
        <title>NBRP : Genome information of microbial organism related human and environment.</title>
        <authorList>
            <person name="Hattori M."/>
            <person name="Oshima K."/>
            <person name="Inaba H."/>
            <person name="Suda W."/>
            <person name="Sakamoto M."/>
            <person name="Iino T."/>
            <person name="Kitahara M."/>
            <person name="Oshida Y."/>
            <person name="Iida T."/>
            <person name="Kudo T."/>
            <person name="Itoh T."/>
            <person name="Ohkuma M."/>
        </authorList>
    </citation>
    <scope>NUCLEOTIDE SEQUENCE [LARGE SCALE GENOMIC DNA]</scope>
    <source>
        <strain evidence="3 4">Hi-2</strain>
    </source>
</reference>
<dbReference type="InterPro" id="IPR020845">
    <property type="entry name" value="AMP-binding_CS"/>
</dbReference>
<dbReference type="InterPro" id="IPR042099">
    <property type="entry name" value="ANL_N_sf"/>
</dbReference>
<dbReference type="InterPro" id="IPR017529">
    <property type="entry name" value="AcylCoA_ligase_PEP_1"/>
</dbReference>
<evidence type="ECO:0000313" key="4">
    <source>
        <dbReference type="Proteomes" id="UP000322084"/>
    </source>
</evidence>
<dbReference type="AlphaFoldDB" id="A0A5A7MKU7"/>
<dbReference type="Gene3D" id="3.40.50.12780">
    <property type="entry name" value="N-terminal domain of ligase-like"/>
    <property type="match status" value="1"/>
</dbReference>
<protein>
    <submittedName>
        <fullName evidence="3">Acyl-CoA ligase (AMP-forming), exosortase A system-associated</fullName>
    </submittedName>
</protein>
<gene>
    <name evidence="3" type="ORF">JCM17844_01030</name>
</gene>
<dbReference type="InterPro" id="IPR025110">
    <property type="entry name" value="AMP-bd_C"/>
</dbReference>
<evidence type="ECO:0000313" key="3">
    <source>
        <dbReference type="EMBL" id="GEQ96466.1"/>
    </source>
</evidence>
<sequence length="538" mass="58392">MNLVEYQGHVGMRCYLQDLILSKADGAPERLALKAGKVSRTYGALAAELEQVAAGLCAVGLKRFDRVAVYLDKRIETVSAFFGSAMAGGIFVPCNPVLKPQQVGHILRDCTARILISSRTRIEAMAETLSASDVQVVVSVDAVPDMPLQGVCVLHWTELLAQGKALPAGPQCDSDVGAIFYTSGSTGKPKGVVLSHRNMVVGGESVAIYLKNHADDRILSLLPLSFDAGFSQLTTGFHAGAAVVLHNYLLARDVPRICAREGITGLTSVPPLWMQLLTVDWPEEAGCEMRYFANTGGRMPRDVLQKLRAIFTNADPYLMYGLTEAFRSTYLDPAQVDIRPDSIGKAIPNAEILVVKSDGNLAQAGEEGELVHRGPLVALGYWNDAERTAERYKPVPKAVAEVQVPELAVWSGDLVRIDAEGYLYFVGRTDDMIKTSGYRVSPTEVEEALFDSGLVLESAAFGLPHDTLGHEIIVAVVPKNKDMFDTADLVAHCRNVLPGFMVPHRVDVHESLPRSPNGKIDRKALQAQCMSKDIKKAV</sequence>
<evidence type="ECO:0000259" key="2">
    <source>
        <dbReference type="Pfam" id="PF13193"/>
    </source>
</evidence>
<dbReference type="PANTHER" id="PTHR43767:SF1">
    <property type="entry name" value="NONRIBOSOMAL PEPTIDE SYNTHASE PES1 (EUROFUNG)-RELATED"/>
    <property type="match status" value="1"/>
</dbReference>
<dbReference type="Pfam" id="PF13193">
    <property type="entry name" value="AMP-binding_C"/>
    <property type="match status" value="1"/>
</dbReference>
<dbReference type="SUPFAM" id="SSF56801">
    <property type="entry name" value="Acetyl-CoA synthetase-like"/>
    <property type="match status" value="1"/>
</dbReference>
<dbReference type="InterPro" id="IPR045851">
    <property type="entry name" value="AMP-bd_C_sf"/>
</dbReference>
<dbReference type="Gene3D" id="3.30.300.30">
    <property type="match status" value="1"/>
</dbReference>
<dbReference type="GO" id="GO:0016878">
    <property type="term" value="F:acid-thiol ligase activity"/>
    <property type="evidence" value="ECO:0007669"/>
    <property type="project" value="UniProtKB-ARBA"/>
</dbReference>
<organism evidence="3 4">
    <name type="scientific">Iodidimonas gelatinilytica</name>
    <dbReference type="NCBI Taxonomy" id="1236966"/>
    <lineage>
        <taxon>Bacteria</taxon>
        <taxon>Pseudomonadati</taxon>
        <taxon>Pseudomonadota</taxon>
        <taxon>Alphaproteobacteria</taxon>
        <taxon>Iodidimonadales</taxon>
        <taxon>Iodidimonadaceae</taxon>
        <taxon>Iodidimonas</taxon>
    </lineage>
</organism>
<dbReference type="EMBL" id="BKCL01000001">
    <property type="protein sequence ID" value="GEQ96466.1"/>
    <property type="molecule type" value="Genomic_DNA"/>
</dbReference>
<dbReference type="InterPro" id="IPR000873">
    <property type="entry name" value="AMP-dep_synth/lig_dom"/>
</dbReference>
<feature type="domain" description="AMP-dependent synthetase/ligase" evidence="1">
    <location>
        <begin position="24"/>
        <end position="382"/>
    </location>
</feature>
<dbReference type="NCBIfam" id="TIGR03098">
    <property type="entry name" value="ligase_PEP_1"/>
    <property type="match status" value="1"/>
</dbReference>
<evidence type="ECO:0000259" key="1">
    <source>
        <dbReference type="Pfam" id="PF00501"/>
    </source>
</evidence>
<proteinExistence type="predicted"/>
<dbReference type="InterPro" id="IPR050237">
    <property type="entry name" value="ATP-dep_AMP-bd_enzyme"/>
</dbReference>
<name>A0A5A7MKU7_9PROT</name>
<dbReference type="PANTHER" id="PTHR43767">
    <property type="entry name" value="LONG-CHAIN-FATTY-ACID--COA LIGASE"/>
    <property type="match status" value="1"/>
</dbReference>
<accession>A0A5A7MKU7</accession>
<dbReference type="Pfam" id="PF00501">
    <property type="entry name" value="AMP-binding"/>
    <property type="match status" value="1"/>
</dbReference>
<feature type="domain" description="AMP-binding enzyme C-terminal" evidence="2">
    <location>
        <begin position="444"/>
        <end position="519"/>
    </location>
</feature>
<keyword evidence="3" id="KW-0436">Ligase</keyword>
<dbReference type="Proteomes" id="UP000322084">
    <property type="component" value="Unassembled WGS sequence"/>
</dbReference>
<dbReference type="PROSITE" id="PS00455">
    <property type="entry name" value="AMP_BINDING"/>
    <property type="match status" value="1"/>
</dbReference>
<comment type="caution">
    <text evidence="3">The sequence shown here is derived from an EMBL/GenBank/DDBJ whole genome shotgun (WGS) entry which is preliminary data.</text>
</comment>